<protein>
    <submittedName>
        <fullName evidence="1">Uncharacterized protein</fullName>
    </submittedName>
</protein>
<gene>
    <name evidence="1" type="ORF">M8818_002129</name>
</gene>
<evidence type="ECO:0000313" key="2">
    <source>
        <dbReference type="Proteomes" id="UP001320706"/>
    </source>
</evidence>
<evidence type="ECO:0000313" key="1">
    <source>
        <dbReference type="EMBL" id="KAK8215119.1"/>
    </source>
</evidence>
<dbReference type="Proteomes" id="UP001320706">
    <property type="component" value="Unassembled WGS sequence"/>
</dbReference>
<keyword evidence="2" id="KW-1185">Reference proteome</keyword>
<organism evidence="1 2">
    <name type="scientific">Zalaria obscura</name>
    <dbReference type="NCBI Taxonomy" id="2024903"/>
    <lineage>
        <taxon>Eukaryota</taxon>
        <taxon>Fungi</taxon>
        <taxon>Dikarya</taxon>
        <taxon>Ascomycota</taxon>
        <taxon>Pezizomycotina</taxon>
        <taxon>Dothideomycetes</taxon>
        <taxon>Dothideomycetidae</taxon>
        <taxon>Dothideales</taxon>
        <taxon>Zalariaceae</taxon>
        <taxon>Zalaria</taxon>
    </lineage>
</organism>
<proteinExistence type="predicted"/>
<accession>A0ACC3SIZ8</accession>
<sequence length="906" mass="98775">MPSLDGHVERHSAPIRHLPKDVVAQIKSSITITSLADVIFGLLENSLDAQATRVEITVDFRRGGCTVEDNGLGIAPNEFRETGGLGHIYHTSKQTNLRSGELHGRNGIFLVKHRALAAEEASESEKQWESLRRGVVALLLAWSGPITVRLRDADNASRTVMFSSNLSPVPRTLSAEGLAGVDQKPRLTIDRVLSLFTQAGYVSPDSRPSWVPVSASTLSIPSSAVESPLNSESDMPKRPSSSRQLSVSKLPSTRSAERNTTVINHFGEWSRIKSGRSSFYDDIWRSKEPRSTGLAAPNMGPLACSFTMPPILPGQLSSSHQKFNSNNLESADTGVSAMSLHADSRDGPSHADQILEWFNPATKQMCRVNARTGMVLPHAPKRAISDTSTTPRQPAAANITLSSLARPISLARRKTAPAPDTASPSALLRDVVGDWTNPIFETQAEQPIRKATLSEPGVFDDLQHRCSHRAINETFLQAGRGGSGRLSKASLFSAEVISQVDDKFILVKMVVSDRSHGAASSVNTQSLVLVDQHAASERVVLESLLSSLCKPAAQTAGGKNLLRSNIGCMSSVETTVLDKPLHFQITLREEDKLRKHGAFFAHWGILYNLAASPGDPSRPLTGHLCITSANMEDQVDRLVKKTWAKFKETPRSQRLMIAVSGIPGSGTQRTVARGDYINQFAPVLTYAPTGKTTLAALVAKRLNELHHTSSPGLSLSEDVAAFIPMDGYHLTREQLSAMPDPVTAHARRGAAFTFDAPAFLDLVQRLREPILPETKTLHAPSFDHATKDPKPDDLPITPEMRVLLFEGNYLSLGTGAREWKEAAGLMDELWFVQVEESVARQRLVKRHVVAGIARDEEEAGKRADENDLVNGREIVQGRLPVHEVIVSREDGGWRPEKQGVDETNDG</sequence>
<comment type="caution">
    <text evidence="1">The sequence shown here is derived from an EMBL/GenBank/DDBJ whole genome shotgun (WGS) entry which is preliminary data.</text>
</comment>
<reference evidence="1" key="1">
    <citation type="submission" date="2024-02" db="EMBL/GenBank/DDBJ databases">
        <title>Metagenome Assembled Genome of Zalaria obscura JY119.</title>
        <authorList>
            <person name="Vighnesh L."/>
            <person name="Jagadeeshwari U."/>
            <person name="Venkata Ramana C."/>
            <person name="Sasikala C."/>
        </authorList>
    </citation>
    <scope>NUCLEOTIDE SEQUENCE</scope>
    <source>
        <strain evidence="1">JY119</strain>
    </source>
</reference>
<name>A0ACC3SIZ8_9PEZI</name>
<dbReference type="EMBL" id="JAMKPW020000009">
    <property type="protein sequence ID" value="KAK8215119.1"/>
    <property type="molecule type" value="Genomic_DNA"/>
</dbReference>